<dbReference type="Pfam" id="PF04185">
    <property type="entry name" value="Phosphoesterase"/>
    <property type="match status" value="1"/>
</dbReference>
<reference evidence="4" key="1">
    <citation type="journal article" date="2019" name="Int. J. Syst. Evol. Microbiol.">
        <title>The Global Catalogue of Microorganisms (GCM) 10K type strain sequencing project: providing services to taxonomists for standard genome sequencing and annotation.</title>
        <authorList>
            <consortium name="The Broad Institute Genomics Platform"/>
            <consortium name="The Broad Institute Genome Sequencing Center for Infectious Disease"/>
            <person name="Wu L."/>
            <person name="Ma J."/>
        </authorList>
    </citation>
    <scope>NUCLEOTIDE SEQUENCE [LARGE SCALE GENOMIC DNA]</scope>
    <source>
        <strain evidence="4">JCM 3272</strain>
    </source>
</reference>
<dbReference type="PANTHER" id="PTHR47197:SF3">
    <property type="entry name" value="DIHYDRO-HEME D1 DEHYDROGENASE"/>
    <property type="match status" value="1"/>
</dbReference>
<dbReference type="EMBL" id="BAAARV010000097">
    <property type="protein sequence ID" value="GAA2385429.1"/>
    <property type="molecule type" value="Genomic_DNA"/>
</dbReference>
<dbReference type="InterPro" id="IPR015943">
    <property type="entry name" value="WD40/YVTN_repeat-like_dom_sf"/>
</dbReference>
<name>A0ABP5US77_9ACTN</name>
<accession>A0ABP5US77</accession>
<keyword evidence="1" id="KW-0378">Hydrolase</keyword>
<dbReference type="InterPro" id="IPR051200">
    <property type="entry name" value="Host-pathogen_enzymatic-act"/>
</dbReference>
<keyword evidence="2" id="KW-0843">Virulence</keyword>
<gene>
    <name evidence="3" type="ORF">GCM10010170_095370</name>
</gene>
<evidence type="ECO:0000256" key="1">
    <source>
        <dbReference type="ARBA" id="ARBA00022801"/>
    </source>
</evidence>
<dbReference type="Proteomes" id="UP001501444">
    <property type="component" value="Unassembled WGS sequence"/>
</dbReference>
<dbReference type="RefSeq" id="WP_344619348.1">
    <property type="nucleotide sequence ID" value="NZ_BAAARV010000097.1"/>
</dbReference>
<keyword evidence="4" id="KW-1185">Reference proteome</keyword>
<proteinExistence type="predicted"/>
<dbReference type="Gene3D" id="2.130.10.10">
    <property type="entry name" value="YVTN repeat-like/Quinoprotein amine dehydrogenase"/>
    <property type="match status" value="2"/>
</dbReference>
<dbReference type="SUPFAM" id="SSF53649">
    <property type="entry name" value="Alkaline phosphatase-like"/>
    <property type="match status" value="1"/>
</dbReference>
<comment type="caution">
    <text evidence="3">The sequence shown here is derived from an EMBL/GenBank/DDBJ whole genome shotgun (WGS) entry which is preliminary data.</text>
</comment>
<evidence type="ECO:0000313" key="4">
    <source>
        <dbReference type="Proteomes" id="UP001501444"/>
    </source>
</evidence>
<dbReference type="InterPro" id="IPR017850">
    <property type="entry name" value="Alkaline_phosphatase_core_sf"/>
</dbReference>
<dbReference type="InterPro" id="IPR007312">
    <property type="entry name" value="Phosphoesterase"/>
</dbReference>
<dbReference type="Gene3D" id="3.40.720.10">
    <property type="entry name" value="Alkaline Phosphatase, subunit A"/>
    <property type="match status" value="1"/>
</dbReference>
<organism evidence="3 4">
    <name type="scientific">Dactylosporangium salmoneum</name>
    <dbReference type="NCBI Taxonomy" id="53361"/>
    <lineage>
        <taxon>Bacteria</taxon>
        <taxon>Bacillati</taxon>
        <taxon>Actinomycetota</taxon>
        <taxon>Actinomycetes</taxon>
        <taxon>Micromonosporales</taxon>
        <taxon>Micromonosporaceae</taxon>
        <taxon>Dactylosporangium</taxon>
    </lineage>
</organism>
<sequence>MPLVTAGTTAVAVVATGTGIGFAQTHQFGTDQVGQLTDQGLVVSDNQYVNPIGERLVINNGKIMSSSVSPDGTHLAASVTDGGMALAIVDLKNWKVQQLVGNNAAANLRISGNDVGQEGPTYSPDGSQLWLGQADGYRKFTVNPDGSLANPTFVTIAPDGSKRALVGEAVFSPDGSTVYSAVNGQNRVVAIDTATGAIKQSWAVGNAPRDLIMVGGKLYVSNEGGRPAKPGEPTINSYGTQVLADQVTAATLSGTVSVIDPANPAAAVASIDVGLHPTALYTKNGALFVTNTATNDVSVIDTSSDKVVQTIATQPWPEASVGYEPDAVTLTDDGHLLVTLGRANAVAVYRYKTPLEPVSYVGLLPTDYFPAEITTVGNDVVVSNTRGIDARRPTTSAGRGTHDTTSSLQRFKLPSDDVIKSETGKVFTQNGWHGGSVTLTEGNAGKKPVPVPLKLGEPSTIKHVFLIVKENRTYDQVFGDIPQGNGDPALAQFGENVTPNQHALATQFGLYDNTYDIGTNSAEGHNWLMQADNPEYTESSAGEYLRSYDTEDDALGHQTTGFIWTGAQAAGKTVRNFGEFHQFLAKPAGATWQNLYCDSKNMAATGQDTAYRLVSSSPIPSLNNVSVPGFPKYDLNVPDIYRYEIWKRDFEKNGPANLNMFWLSSDHTGGPANAAAQVADNDLAVGKIVDTISHSPYWKDSAIFVVEDDSQAGLDHVDGHRAPIQIISPWARRGVVDSHYYSQITMIRTIEQILGVKPMNQKDSAASPMRGAFTQNADLTPFTAVPNRTSLTAGLKTLPACGADVPAAQNALATAAPLATVPADKQAVAAKWDNWKSQQRLTGPDAKADYANPAQMNHLTWYEAHDWTQPYPGEDNIVAPEDVPGAYIPSPESDG</sequence>
<protein>
    <submittedName>
        <fullName evidence="3">Alkaline phosphatase family protein</fullName>
    </submittedName>
</protein>
<dbReference type="SUPFAM" id="SSF63825">
    <property type="entry name" value="YWTD domain"/>
    <property type="match status" value="1"/>
</dbReference>
<evidence type="ECO:0000256" key="2">
    <source>
        <dbReference type="ARBA" id="ARBA00023026"/>
    </source>
</evidence>
<dbReference type="PANTHER" id="PTHR47197">
    <property type="entry name" value="PROTEIN NIRF"/>
    <property type="match status" value="1"/>
</dbReference>
<evidence type="ECO:0000313" key="3">
    <source>
        <dbReference type="EMBL" id="GAA2385429.1"/>
    </source>
</evidence>